<reference evidence="3" key="1">
    <citation type="submission" date="2018-09" db="EMBL/GenBank/DDBJ databases">
        <authorList>
            <person name="Livingstone P.G."/>
            <person name="Whitworth D.E."/>
        </authorList>
    </citation>
    <scope>NUCLEOTIDE SEQUENCE [LARGE SCALE GENOMIC DNA]</scope>
    <source>
        <strain evidence="3">CA043D</strain>
    </source>
</reference>
<dbReference type="PROSITE" id="PS51257">
    <property type="entry name" value="PROKAR_LIPOPROTEIN"/>
    <property type="match status" value="1"/>
</dbReference>
<accession>A0A3A8KUG4</accession>
<dbReference type="InterPro" id="IPR036179">
    <property type="entry name" value="Ig-like_dom_sf"/>
</dbReference>
<dbReference type="Gene3D" id="2.60.40.10">
    <property type="entry name" value="Immunoglobulins"/>
    <property type="match status" value="1"/>
</dbReference>
<gene>
    <name evidence="2" type="ORF">D7X32_00455</name>
</gene>
<dbReference type="EMBL" id="RAWE01000001">
    <property type="protein sequence ID" value="RKH07905.1"/>
    <property type="molecule type" value="Genomic_DNA"/>
</dbReference>
<proteinExistence type="predicted"/>
<feature type="domain" description="Ig-like" evidence="1">
    <location>
        <begin position="106"/>
        <end position="186"/>
    </location>
</feature>
<dbReference type="OrthoDB" id="5496032at2"/>
<feature type="domain" description="Ig-like" evidence="1">
    <location>
        <begin position="454"/>
        <end position="534"/>
    </location>
</feature>
<dbReference type="PROSITE" id="PS50835">
    <property type="entry name" value="IG_LIKE"/>
    <property type="match status" value="3"/>
</dbReference>
<dbReference type="Proteomes" id="UP000268313">
    <property type="component" value="Unassembled WGS sequence"/>
</dbReference>
<dbReference type="AlphaFoldDB" id="A0A3A8KUG4"/>
<evidence type="ECO:0000313" key="2">
    <source>
        <dbReference type="EMBL" id="RKH07905.1"/>
    </source>
</evidence>
<feature type="domain" description="Ig-like" evidence="1">
    <location>
        <begin position="18"/>
        <end position="99"/>
    </location>
</feature>
<organism evidence="2 3">
    <name type="scientific">Corallococcus carmarthensis</name>
    <dbReference type="NCBI Taxonomy" id="2316728"/>
    <lineage>
        <taxon>Bacteria</taxon>
        <taxon>Pseudomonadati</taxon>
        <taxon>Myxococcota</taxon>
        <taxon>Myxococcia</taxon>
        <taxon>Myxococcales</taxon>
        <taxon>Cystobacterineae</taxon>
        <taxon>Myxococcaceae</taxon>
        <taxon>Corallococcus</taxon>
    </lineage>
</organism>
<dbReference type="SUPFAM" id="SSF48726">
    <property type="entry name" value="Immunoglobulin"/>
    <property type="match status" value="1"/>
</dbReference>
<evidence type="ECO:0000259" key="1">
    <source>
        <dbReference type="PROSITE" id="PS50835"/>
    </source>
</evidence>
<protein>
    <recommendedName>
        <fullName evidence="1">Ig-like domain-containing protein</fullName>
    </recommendedName>
</protein>
<dbReference type="RefSeq" id="WP_120600494.1">
    <property type="nucleotide sequence ID" value="NZ_RAWE01000001.1"/>
</dbReference>
<dbReference type="InterPro" id="IPR003343">
    <property type="entry name" value="Big_2"/>
</dbReference>
<dbReference type="InterPro" id="IPR007110">
    <property type="entry name" value="Ig-like_dom"/>
</dbReference>
<evidence type="ECO:0000313" key="3">
    <source>
        <dbReference type="Proteomes" id="UP000268313"/>
    </source>
</evidence>
<sequence length="692" mass="68946">MKLIVPLLIGALAACSDPDSGPVTVTPKTVTVKAGEKSTFSASVKDAKDPRVLWSVEGGDSRGTISSSGVYTAPAEAGTYTVVATNAVDTSKKDTATVKVEAVQTPTVIVKVTPEVATIGQGTVTDLTAEVSGSSITAVQWSVEGGDENGIVSSTGRYTAPDKSGTFTVTATSVADPTKKGSASITVEPVVVEEVKVTVSPTSATTTWDGTVQLTAAVTGTNNLAVLWSVEGGDANGYVSSTGVYRAPHKAGTFTVTAASVADPAKKATATIRVDPVVVETVAVTVSPKTGTVAQDAAFSLSAQVTGTNNAAVQWSVVGGDDNGTVSSTGVYRAPRRAGTFTVTATSVADPTKSDSATLTVDPIVVPTVAVTVSPKTGTVAQDAAFSLSAQVTGSSNVAVQWSVVGGDDNGTVSSTGVYRAPRRAGTFTVTATSVADPTKSDSATLTVDPVVVPTVAVSVTPKTATVDQGAVVNLTAEVTGTSVVAVTWAVEGGSANGAVTSSGAYTAPKKPGTYTVTATSVADASKKDSAVITVPVAGTVKYEDPTGTGWRLVRNASLSSGNTLVLDLVGPTGQSGRGADLTLGLDAATASWSTVDGSEYVANGGYELGAAPQLLKSGVKGSTLSVGVYQKGAPAHAYNGALLSVALTVKATAETPAGTVVPLNVLKAHALPASGSLQAINVAVGTLTTAQ</sequence>
<dbReference type="SMART" id="SM00635">
    <property type="entry name" value="BID_2"/>
    <property type="match status" value="5"/>
</dbReference>
<keyword evidence="3" id="KW-1185">Reference proteome</keyword>
<comment type="caution">
    <text evidence="2">The sequence shown here is derived from an EMBL/GenBank/DDBJ whole genome shotgun (WGS) entry which is preliminary data.</text>
</comment>
<name>A0A3A8KUG4_9BACT</name>
<dbReference type="InterPro" id="IPR013783">
    <property type="entry name" value="Ig-like_fold"/>
</dbReference>